<dbReference type="PIRSF" id="PIRSF018266">
    <property type="entry name" value="FecR"/>
    <property type="match status" value="1"/>
</dbReference>
<proteinExistence type="predicted"/>
<evidence type="ECO:0000259" key="1">
    <source>
        <dbReference type="Pfam" id="PF04773"/>
    </source>
</evidence>
<dbReference type="InterPro" id="IPR006860">
    <property type="entry name" value="FecR"/>
</dbReference>
<sequence>MTPAADAGAGGAPDAAVVDQAVQWMARLWSEEAADADRAACARWRAAHPDHELAWRRLQAMHEKFDGVPRGIAQHALRVPTPDPAARRRVLAALGLAGTAALAYPLARQAPALQAMAADARSATGEIRGLTLPDGTRLVLDTASAVNLRYDEHERRILLLRGRILVETESDPAGRPLRVESAQGTVEALGTVFSVQQEDGVSLAAVHAGAVDIRPAQAHGVAVRVEAGQRARYTTRAAHAPTVLDMQQDVWRQGQLVAQDMRLADLLAELSRYRPGLLRHDPALSELRVTGVFSLTDTDRTLANLAEGLGLKLISRTRYWVTLQPG</sequence>
<accession>A0A484UKG7</accession>
<dbReference type="PANTHER" id="PTHR30273:SF2">
    <property type="entry name" value="PROTEIN FECR"/>
    <property type="match status" value="1"/>
</dbReference>
<dbReference type="AlphaFoldDB" id="A0A484UKG7"/>
<dbReference type="GO" id="GO:0016989">
    <property type="term" value="F:sigma factor antagonist activity"/>
    <property type="evidence" value="ECO:0007669"/>
    <property type="project" value="TreeGrafter"/>
</dbReference>
<evidence type="ECO:0000313" key="3">
    <source>
        <dbReference type="EMBL" id="VFR87069.1"/>
    </source>
</evidence>
<dbReference type="Gene3D" id="2.60.120.1440">
    <property type="match status" value="1"/>
</dbReference>
<dbReference type="PANTHER" id="PTHR30273">
    <property type="entry name" value="PERIPLASMIC SIGNAL SENSOR AND SIGMA FACTOR ACTIVATOR FECR-RELATED"/>
    <property type="match status" value="1"/>
</dbReference>
<protein>
    <submittedName>
        <fullName evidence="3">Fe2+-dicitrate sensor, membrane component</fullName>
    </submittedName>
</protein>
<organism evidence="3">
    <name type="scientific">plant metagenome</name>
    <dbReference type="NCBI Taxonomy" id="1297885"/>
    <lineage>
        <taxon>unclassified sequences</taxon>
        <taxon>metagenomes</taxon>
        <taxon>organismal metagenomes</taxon>
    </lineage>
</organism>
<name>A0A484UKG7_9ZZZZ</name>
<evidence type="ECO:0000259" key="2">
    <source>
        <dbReference type="Pfam" id="PF16220"/>
    </source>
</evidence>
<feature type="domain" description="FecR protein" evidence="1">
    <location>
        <begin position="120"/>
        <end position="211"/>
    </location>
</feature>
<feature type="domain" description="FecR N-terminal" evidence="2">
    <location>
        <begin position="19"/>
        <end position="60"/>
    </location>
</feature>
<dbReference type="InterPro" id="IPR032623">
    <property type="entry name" value="FecR_N"/>
</dbReference>
<gene>
    <name evidence="3" type="ORF">RAN3_3470</name>
</gene>
<dbReference type="InterPro" id="IPR012373">
    <property type="entry name" value="Ferrdict_sens_TM"/>
</dbReference>
<dbReference type="Pfam" id="PF16220">
    <property type="entry name" value="DUF4880"/>
    <property type="match status" value="1"/>
</dbReference>
<dbReference type="EMBL" id="CAADIO010000012">
    <property type="protein sequence ID" value="VFR87069.1"/>
    <property type="molecule type" value="Genomic_DNA"/>
</dbReference>
<reference evidence="3" key="1">
    <citation type="submission" date="2019-03" db="EMBL/GenBank/DDBJ databases">
        <authorList>
            <person name="Danneels B."/>
        </authorList>
    </citation>
    <scope>NUCLEOTIDE SEQUENCE</scope>
</reference>
<dbReference type="Pfam" id="PF04773">
    <property type="entry name" value="FecR"/>
    <property type="match status" value="1"/>
</dbReference>